<dbReference type="RefSeq" id="WP_118488941.1">
    <property type="nucleotide sequence ID" value="NZ_QRQN01000015.1"/>
</dbReference>
<name>A0A3R6KQY7_9FIRM</name>
<evidence type="ECO:0000256" key="2">
    <source>
        <dbReference type="ARBA" id="ARBA00022801"/>
    </source>
</evidence>
<evidence type="ECO:0000313" key="5">
    <source>
        <dbReference type="Proteomes" id="UP000283586"/>
    </source>
</evidence>
<dbReference type="InterPro" id="IPR050272">
    <property type="entry name" value="Isochorismatase-like_hydrls"/>
</dbReference>
<reference evidence="4 5" key="1">
    <citation type="submission" date="2018-08" db="EMBL/GenBank/DDBJ databases">
        <title>A genome reference for cultivated species of the human gut microbiota.</title>
        <authorList>
            <person name="Zou Y."/>
            <person name="Xue W."/>
            <person name="Luo G."/>
        </authorList>
    </citation>
    <scope>NUCLEOTIDE SEQUENCE [LARGE SCALE GENOMIC DNA]</scope>
    <source>
        <strain evidence="4 5">AF31-21AC</strain>
    </source>
</reference>
<proteinExistence type="inferred from homology"/>
<comment type="similarity">
    <text evidence="1">Belongs to the isochorismatase family.</text>
</comment>
<feature type="domain" description="Isochorismatase-like" evidence="3">
    <location>
        <begin position="6"/>
        <end position="178"/>
    </location>
</feature>
<dbReference type="GO" id="GO:0016787">
    <property type="term" value="F:hydrolase activity"/>
    <property type="evidence" value="ECO:0007669"/>
    <property type="project" value="UniProtKB-KW"/>
</dbReference>
<keyword evidence="2 4" id="KW-0378">Hydrolase</keyword>
<dbReference type="Pfam" id="PF00857">
    <property type="entry name" value="Isochorismatase"/>
    <property type="match status" value="1"/>
</dbReference>
<sequence length="184" mass="20571">MIADKSALLVIDVQNQFVEGLPEEMKGLSVVESVKHVIEAFRKAGRPIIYFREVHRKNLVDFGRELDGDEDVHAVEETRAADYFTGIEPLPEEYQIVKRRYSGFFGTDLEILLKGLGIEHIYGVGLLTDVCVHYTCADAHQHDYHIHVVREAVGGSSLVAHEAALAAIEYLQHGAVISEKEVCE</sequence>
<evidence type="ECO:0000259" key="3">
    <source>
        <dbReference type="Pfam" id="PF00857"/>
    </source>
</evidence>
<evidence type="ECO:0000313" key="4">
    <source>
        <dbReference type="EMBL" id="RHN06634.1"/>
    </source>
</evidence>
<protein>
    <submittedName>
        <fullName evidence="4">Cysteine hydrolase</fullName>
    </submittedName>
</protein>
<gene>
    <name evidence="4" type="ORF">DWZ31_12545</name>
</gene>
<dbReference type="Gene3D" id="3.40.50.850">
    <property type="entry name" value="Isochorismatase-like"/>
    <property type="match status" value="1"/>
</dbReference>
<dbReference type="CDD" id="cd00431">
    <property type="entry name" value="cysteine_hydrolases"/>
    <property type="match status" value="1"/>
</dbReference>
<dbReference type="InterPro" id="IPR000868">
    <property type="entry name" value="Isochorismatase-like_dom"/>
</dbReference>
<comment type="caution">
    <text evidence="4">The sequence shown here is derived from an EMBL/GenBank/DDBJ whole genome shotgun (WGS) entry which is preliminary data.</text>
</comment>
<accession>A0A3R6KQY7</accession>
<organism evidence="4 5">
    <name type="scientific">Roseburia intestinalis</name>
    <dbReference type="NCBI Taxonomy" id="166486"/>
    <lineage>
        <taxon>Bacteria</taxon>
        <taxon>Bacillati</taxon>
        <taxon>Bacillota</taxon>
        <taxon>Clostridia</taxon>
        <taxon>Lachnospirales</taxon>
        <taxon>Lachnospiraceae</taxon>
        <taxon>Roseburia</taxon>
    </lineage>
</organism>
<evidence type="ECO:0000256" key="1">
    <source>
        <dbReference type="ARBA" id="ARBA00006336"/>
    </source>
</evidence>
<dbReference type="InterPro" id="IPR036380">
    <property type="entry name" value="Isochorismatase-like_sf"/>
</dbReference>
<dbReference type="AlphaFoldDB" id="A0A3R6KQY7"/>
<dbReference type="Proteomes" id="UP000283586">
    <property type="component" value="Unassembled WGS sequence"/>
</dbReference>
<dbReference type="EMBL" id="QRQN01000015">
    <property type="protein sequence ID" value="RHN06634.1"/>
    <property type="molecule type" value="Genomic_DNA"/>
</dbReference>
<dbReference type="PANTHER" id="PTHR43540">
    <property type="entry name" value="PEROXYUREIDOACRYLATE/UREIDOACRYLATE AMIDOHYDROLASE-RELATED"/>
    <property type="match status" value="1"/>
</dbReference>
<dbReference type="SUPFAM" id="SSF52499">
    <property type="entry name" value="Isochorismatase-like hydrolases"/>
    <property type="match status" value="1"/>
</dbReference>